<evidence type="ECO:0000313" key="2">
    <source>
        <dbReference type="Proteomes" id="UP000515955"/>
    </source>
</evidence>
<proteinExistence type="predicted"/>
<keyword evidence="2" id="KW-1185">Reference proteome</keyword>
<dbReference type="KEGG" id="srhi:H9L12_12960"/>
<reference evidence="1 2" key="1">
    <citation type="submission" date="2020-08" db="EMBL/GenBank/DDBJ databases">
        <title>Genome sequence of Sphingomonas rhizophila KACC 19189T.</title>
        <authorList>
            <person name="Hyun D.-W."/>
            <person name="Bae J.-W."/>
        </authorList>
    </citation>
    <scope>NUCLEOTIDE SEQUENCE [LARGE SCALE GENOMIC DNA]</scope>
    <source>
        <strain evidence="1 2">KACC 19189</strain>
    </source>
</reference>
<dbReference type="Pfam" id="PF11776">
    <property type="entry name" value="RcnB"/>
    <property type="match status" value="1"/>
</dbReference>
<protein>
    <submittedName>
        <fullName evidence="1">RcnB family protein</fullName>
    </submittedName>
</protein>
<sequence length="117" mass="15011">MSRVFRETRRDMTVRDRWNSDWRNDRRYDWRRYRDYNRSLFYLGSYYDPFGYGYNRFQIGWSLWPSYYGQNYWINDPWQYRLPPAYGPYRWVRYWDDALLVNVYTGEVVDVLYSFFW</sequence>
<accession>A0A7G9SEP7</accession>
<gene>
    <name evidence="1" type="ORF">H9L12_12960</name>
</gene>
<dbReference type="Gene3D" id="3.10.450.160">
    <property type="entry name" value="inner membrane protein cigr"/>
    <property type="match status" value="1"/>
</dbReference>
<dbReference type="Proteomes" id="UP000515955">
    <property type="component" value="Chromosome"/>
</dbReference>
<name>A0A7G9SEP7_9SPHN</name>
<evidence type="ECO:0000313" key="1">
    <source>
        <dbReference type="EMBL" id="QNN66322.1"/>
    </source>
</evidence>
<dbReference type="InterPro" id="IPR024572">
    <property type="entry name" value="RcnB"/>
</dbReference>
<organism evidence="1 2">
    <name type="scientific">Sphingomonas rhizophila</name>
    <dbReference type="NCBI Taxonomy" id="2071607"/>
    <lineage>
        <taxon>Bacteria</taxon>
        <taxon>Pseudomonadati</taxon>
        <taxon>Pseudomonadota</taxon>
        <taxon>Alphaproteobacteria</taxon>
        <taxon>Sphingomonadales</taxon>
        <taxon>Sphingomonadaceae</taxon>
        <taxon>Sphingomonas</taxon>
    </lineage>
</organism>
<dbReference type="AlphaFoldDB" id="A0A7G9SEP7"/>
<dbReference type="EMBL" id="CP060717">
    <property type="protein sequence ID" value="QNN66322.1"/>
    <property type="molecule type" value="Genomic_DNA"/>
</dbReference>